<proteinExistence type="predicted"/>
<reference evidence="1 3" key="1">
    <citation type="submission" date="2014-05" db="EMBL/GenBank/DDBJ databases">
        <authorList>
            <person name="Aslett A.Martin."/>
            <person name="De Silva Nishadi"/>
        </authorList>
    </citation>
    <scope>NUCLEOTIDE SEQUENCE [LARGE SCALE GENOMIC DNA]</scope>
</reference>
<evidence type="ECO:0000313" key="3">
    <source>
        <dbReference type="Proteomes" id="UP000044616"/>
    </source>
</evidence>
<dbReference type="Proteomes" id="UP000044616">
    <property type="component" value="Unassembled WGS sequence"/>
</dbReference>
<evidence type="ECO:0000313" key="1">
    <source>
        <dbReference type="EMBL" id="CDR27625.1"/>
    </source>
</evidence>
<gene>
    <name evidence="2" type="ORF">CD116_10035</name>
    <name evidence="1" type="ORF">ERS140147_00732</name>
</gene>
<evidence type="ECO:0000313" key="4">
    <source>
        <dbReference type="Proteomes" id="UP000236395"/>
    </source>
</evidence>
<evidence type="ECO:0000313" key="2">
    <source>
        <dbReference type="EMBL" id="PNZ48986.1"/>
    </source>
</evidence>
<dbReference type="AlphaFoldDB" id="A0A2K4AFY5"/>
<sequence length="65" mass="7792">MNKIESQPRSGQKRLGFEQNRTMSKIVFQILSNRESFCRKSCFWDAVNRFPEHKNFMSQPRLLGR</sequence>
<dbReference type="Proteomes" id="UP000236395">
    <property type="component" value="Unassembled WGS sequence"/>
</dbReference>
<reference evidence="2 4" key="2">
    <citation type="submission" date="2017-08" db="EMBL/GenBank/DDBJ databases">
        <title>Draft genome sequences of 64 type strains of genus Staph aureus.</title>
        <authorList>
            <person name="Cole K."/>
            <person name="Golubchik T."/>
            <person name="Russell J."/>
            <person name="Foster D."/>
            <person name="Llewelyn M."/>
            <person name="Wilson D."/>
            <person name="Crook D."/>
            <person name="Paul J."/>
        </authorList>
    </citation>
    <scope>NUCLEOTIDE SEQUENCE [LARGE SCALE GENOMIC DNA]</scope>
    <source>
        <strain evidence="2 4">DSM 28300</strain>
    </source>
</reference>
<name>A0A2K4AFY5_9STAP</name>
<organism evidence="2 4">
    <name type="scientific">Staphylococcus schweitzeri</name>
    <dbReference type="NCBI Taxonomy" id="1654388"/>
    <lineage>
        <taxon>Bacteria</taxon>
        <taxon>Bacillati</taxon>
        <taxon>Bacillota</taxon>
        <taxon>Bacilli</taxon>
        <taxon>Bacillales</taxon>
        <taxon>Staphylococcaceae</taxon>
        <taxon>Staphylococcus</taxon>
    </lineage>
</organism>
<protein>
    <submittedName>
        <fullName evidence="2">Uncharacterized protein</fullName>
    </submittedName>
</protein>
<dbReference type="EMBL" id="CCEH01000004">
    <property type="protein sequence ID" value="CDR27625.1"/>
    <property type="molecule type" value="Genomic_DNA"/>
</dbReference>
<dbReference type="EMBL" id="PPQS01000042">
    <property type="protein sequence ID" value="PNZ48986.1"/>
    <property type="molecule type" value="Genomic_DNA"/>
</dbReference>
<accession>A0A2K4AFY5</accession>
<accession>A0A077V1I4</accession>